<dbReference type="PANTHER" id="PTHR23416">
    <property type="entry name" value="SIALIC ACID SYNTHASE-RELATED"/>
    <property type="match status" value="1"/>
</dbReference>
<gene>
    <name evidence="6" type="ORF">DW105_19760</name>
    <name evidence="5" type="ORF">GAS37_22300</name>
</gene>
<dbReference type="AlphaFoldDB" id="A0A415DC88"/>
<dbReference type="InterPro" id="IPR001451">
    <property type="entry name" value="Hexapep"/>
</dbReference>
<keyword evidence="2 6" id="KW-0808">Transferase</keyword>
<evidence type="ECO:0000256" key="1">
    <source>
        <dbReference type="ARBA" id="ARBA00007274"/>
    </source>
</evidence>
<reference evidence="6 7" key="1">
    <citation type="submission" date="2018-08" db="EMBL/GenBank/DDBJ databases">
        <title>A genome reference for cultivated species of the human gut microbiota.</title>
        <authorList>
            <person name="Zou Y."/>
            <person name="Xue W."/>
            <person name="Luo G."/>
        </authorList>
    </citation>
    <scope>NUCLEOTIDE SEQUENCE [LARGE SCALE GENOMIC DNA]</scope>
    <source>
        <strain evidence="6 7">AM09-18</strain>
    </source>
</reference>
<evidence type="ECO:0000313" key="8">
    <source>
        <dbReference type="Proteomes" id="UP000470332"/>
    </source>
</evidence>
<organism evidence="6 7">
    <name type="scientific">Phocaeicola vulgatus</name>
    <name type="common">Bacteroides vulgatus</name>
    <dbReference type="NCBI Taxonomy" id="821"/>
    <lineage>
        <taxon>Bacteria</taxon>
        <taxon>Pseudomonadati</taxon>
        <taxon>Bacteroidota</taxon>
        <taxon>Bacteroidia</taxon>
        <taxon>Bacteroidales</taxon>
        <taxon>Bacteroidaceae</taxon>
        <taxon>Phocaeicola</taxon>
    </lineage>
</organism>
<evidence type="ECO:0000313" key="6">
    <source>
        <dbReference type="EMBL" id="RHJ70544.1"/>
    </source>
</evidence>
<sequence>MVKKILKKCRTMFFTFLAKRQLKQYGRNLTVNHYCRFAGNIRVGDNCHFNGMKIGGGNVLIHNNLHSGEEVLILAQSHNYNGDELPYDSTYIIKNVVIDDNVWIGSRVLIIGEVHIGEGAIIGAGSIVTKDVPPLAIYAGGKIIKYRDKEKYNRLKTLKKFH</sequence>
<proteinExistence type="inferred from homology"/>
<comment type="similarity">
    <text evidence="1">Belongs to the transferase hexapeptide repeat family.</text>
</comment>
<dbReference type="Gene3D" id="2.160.10.10">
    <property type="entry name" value="Hexapeptide repeat proteins"/>
    <property type="match status" value="1"/>
</dbReference>
<dbReference type="PANTHER" id="PTHR23416:SF23">
    <property type="entry name" value="ACETYLTRANSFERASE C18B11.09C-RELATED"/>
    <property type="match status" value="1"/>
</dbReference>
<dbReference type="PROSITE" id="PS00101">
    <property type="entry name" value="HEXAPEP_TRANSFERASES"/>
    <property type="match status" value="1"/>
</dbReference>
<accession>A0A415DC88</accession>
<comment type="caution">
    <text evidence="6">The sequence shown here is derived from an EMBL/GenBank/DDBJ whole genome shotgun (WGS) entry which is preliminary data.</text>
</comment>
<dbReference type="InterPro" id="IPR018357">
    <property type="entry name" value="Hexapep_transf_CS"/>
</dbReference>
<evidence type="ECO:0000256" key="3">
    <source>
        <dbReference type="ARBA" id="ARBA00022737"/>
    </source>
</evidence>
<keyword evidence="3" id="KW-0677">Repeat</keyword>
<dbReference type="CDD" id="cd04647">
    <property type="entry name" value="LbH_MAT_like"/>
    <property type="match status" value="1"/>
</dbReference>
<dbReference type="EMBL" id="WCXA01000078">
    <property type="protein sequence ID" value="KAB3853107.1"/>
    <property type="molecule type" value="Genomic_DNA"/>
</dbReference>
<evidence type="ECO:0000313" key="5">
    <source>
        <dbReference type="EMBL" id="KAB3853107.1"/>
    </source>
</evidence>
<dbReference type="GO" id="GO:0008374">
    <property type="term" value="F:O-acyltransferase activity"/>
    <property type="evidence" value="ECO:0007669"/>
    <property type="project" value="TreeGrafter"/>
</dbReference>
<evidence type="ECO:0000256" key="4">
    <source>
        <dbReference type="ARBA" id="ARBA00023315"/>
    </source>
</evidence>
<evidence type="ECO:0000313" key="7">
    <source>
        <dbReference type="Proteomes" id="UP000283958"/>
    </source>
</evidence>
<dbReference type="GO" id="GO:0005829">
    <property type="term" value="C:cytosol"/>
    <property type="evidence" value="ECO:0007669"/>
    <property type="project" value="TreeGrafter"/>
</dbReference>
<dbReference type="InterPro" id="IPR051159">
    <property type="entry name" value="Hexapeptide_acetyltransf"/>
</dbReference>
<name>A0A415DC88_PHOVU</name>
<dbReference type="InterPro" id="IPR011004">
    <property type="entry name" value="Trimer_LpxA-like_sf"/>
</dbReference>
<evidence type="ECO:0000256" key="2">
    <source>
        <dbReference type="ARBA" id="ARBA00022679"/>
    </source>
</evidence>
<dbReference type="RefSeq" id="WP_118327968.1">
    <property type="nucleotide sequence ID" value="NZ_JABWDE010000090.1"/>
</dbReference>
<dbReference type="SUPFAM" id="SSF51161">
    <property type="entry name" value="Trimeric LpxA-like enzymes"/>
    <property type="match status" value="1"/>
</dbReference>
<dbReference type="Pfam" id="PF00132">
    <property type="entry name" value="Hexapep"/>
    <property type="match status" value="1"/>
</dbReference>
<reference evidence="5 8" key="2">
    <citation type="journal article" date="2019" name="Nat. Med.">
        <title>A library of human gut bacterial isolates paired with longitudinal multiomics data enables mechanistic microbiome research.</title>
        <authorList>
            <person name="Poyet M."/>
            <person name="Groussin M."/>
            <person name="Gibbons S.M."/>
            <person name="Avila-Pacheco J."/>
            <person name="Jiang X."/>
            <person name="Kearney S.M."/>
            <person name="Perrotta A.R."/>
            <person name="Berdy B."/>
            <person name="Zhao S."/>
            <person name="Lieberman T.D."/>
            <person name="Swanson P.K."/>
            <person name="Smith M."/>
            <person name="Roesemann S."/>
            <person name="Alexander J.E."/>
            <person name="Rich S.A."/>
            <person name="Livny J."/>
            <person name="Vlamakis H."/>
            <person name="Clish C."/>
            <person name="Bullock K."/>
            <person name="Deik A."/>
            <person name="Scott J."/>
            <person name="Pierce K.A."/>
            <person name="Xavier R.J."/>
            <person name="Alm E.J."/>
        </authorList>
    </citation>
    <scope>NUCLEOTIDE SEQUENCE [LARGE SCALE GENOMIC DNA]</scope>
    <source>
        <strain evidence="5 8">BIOML-A9</strain>
    </source>
</reference>
<protein>
    <submittedName>
        <fullName evidence="6">Acyltransferase</fullName>
    </submittedName>
</protein>
<keyword evidence="4 6" id="KW-0012">Acyltransferase</keyword>
<dbReference type="Proteomes" id="UP000283958">
    <property type="component" value="Unassembled WGS sequence"/>
</dbReference>
<dbReference type="Proteomes" id="UP000470332">
    <property type="component" value="Unassembled WGS sequence"/>
</dbReference>
<dbReference type="EMBL" id="QRMN01000072">
    <property type="protein sequence ID" value="RHJ70544.1"/>
    <property type="molecule type" value="Genomic_DNA"/>
</dbReference>